<protein>
    <submittedName>
        <fullName evidence="2">Uncharacterized protein LOC113498972 isoform X2</fullName>
    </submittedName>
</protein>
<dbReference type="SUPFAM" id="SSF58113">
    <property type="entry name" value="Apolipoprotein A-I"/>
    <property type="match status" value="1"/>
</dbReference>
<organism evidence="1 2">
    <name type="scientific">Trichoplusia ni</name>
    <name type="common">Cabbage looper</name>
    <dbReference type="NCBI Taxonomy" id="7111"/>
    <lineage>
        <taxon>Eukaryota</taxon>
        <taxon>Metazoa</taxon>
        <taxon>Ecdysozoa</taxon>
        <taxon>Arthropoda</taxon>
        <taxon>Hexapoda</taxon>
        <taxon>Insecta</taxon>
        <taxon>Pterygota</taxon>
        <taxon>Neoptera</taxon>
        <taxon>Endopterygota</taxon>
        <taxon>Lepidoptera</taxon>
        <taxon>Glossata</taxon>
        <taxon>Ditrysia</taxon>
        <taxon>Noctuoidea</taxon>
        <taxon>Noctuidae</taxon>
        <taxon>Plusiinae</taxon>
        <taxon>Trichoplusia</taxon>
    </lineage>
</organism>
<proteinExistence type="predicted"/>
<dbReference type="GeneID" id="113498972"/>
<dbReference type="Proteomes" id="UP000322000">
    <property type="component" value="Chromosome 11"/>
</dbReference>
<dbReference type="AlphaFoldDB" id="A0A7E5W375"/>
<dbReference type="RefSeq" id="XP_026735050.1">
    <property type="nucleotide sequence ID" value="XM_026879249.1"/>
</dbReference>
<accession>A0A7E5W375</accession>
<sequence>MSDAASVMTDEMKKFSNVAKQFAENQKSNLDTASHKIQEEVPKIGHAVMKGVEAFLDALKAKIVDGSKELEEKARSLFRGAEDENDISLEKFKEVIEKFAVEQKRNFEEVAQQLEKEGPTVVKAVIAGVSAFKDVMKGK</sequence>
<keyword evidence="1" id="KW-1185">Reference proteome</keyword>
<evidence type="ECO:0000313" key="2">
    <source>
        <dbReference type="RefSeq" id="XP_026735050.1"/>
    </source>
</evidence>
<reference evidence="2" key="1">
    <citation type="submission" date="2025-08" db="UniProtKB">
        <authorList>
            <consortium name="RefSeq"/>
        </authorList>
    </citation>
    <scope>IDENTIFICATION</scope>
</reference>
<evidence type="ECO:0000313" key="1">
    <source>
        <dbReference type="Proteomes" id="UP000322000"/>
    </source>
</evidence>
<name>A0A7E5W375_TRINI</name>
<gene>
    <name evidence="2" type="primary">LOC113498972</name>
</gene>